<sequence>MKPISLIHAILLGATVASSSIIPRASERSSSSKEPEDPIILLSKDESFHFDLLFTLGNAIFGAGDVNDVLAAAKYIKAGNFTNWLEYMHALAEDTKKQAEDPDNAYDLLNDREAWFAASSYYRQADFLDPACFLGQPDNGPQSD</sequence>
<feature type="signal peptide" evidence="1">
    <location>
        <begin position="1"/>
        <end position="19"/>
    </location>
</feature>
<dbReference type="Proteomes" id="UP000887229">
    <property type="component" value="Unassembled WGS sequence"/>
</dbReference>
<dbReference type="OrthoDB" id="249703at2759"/>
<accession>A0A9P7ZFB7</accession>
<dbReference type="GeneID" id="70296275"/>
<proteinExistence type="predicted"/>
<dbReference type="RefSeq" id="XP_046114701.1">
    <property type="nucleotide sequence ID" value="XM_046265372.1"/>
</dbReference>
<comment type="caution">
    <text evidence="2">The sequence shown here is derived from an EMBL/GenBank/DDBJ whole genome shotgun (WGS) entry which is preliminary data.</text>
</comment>
<feature type="chain" id="PRO_5040305657" evidence="1">
    <location>
        <begin position="20"/>
        <end position="144"/>
    </location>
</feature>
<gene>
    <name evidence="2" type="ORF">F5Z01DRAFT_677600</name>
</gene>
<protein>
    <submittedName>
        <fullName evidence="2">Uncharacterized protein</fullName>
    </submittedName>
</protein>
<dbReference type="AlphaFoldDB" id="A0A9P7ZFB7"/>
<dbReference type="Gene3D" id="1.20.1440.110">
    <property type="entry name" value="acylaminoacyl peptidase"/>
    <property type="match status" value="1"/>
</dbReference>
<evidence type="ECO:0000313" key="2">
    <source>
        <dbReference type="EMBL" id="KAG9250777.1"/>
    </source>
</evidence>
<dbReference type="EMBL" id="MU251274">
    <property type="protein sequence ID" value="KAG9250777.1"/>
    <property type="molecule type" value="Genomic_DNA"/>
</dbReference>
<evidence type="ECO:0000313" key="3">
    <source>
        <dbReference type="Proteomes" id="UP000887229"/>
    </source>
</evidence>
<keyword evidence="3" id="KW-1185">Reference proteome</keyword>
<evidence type="ECO:0000256" key="1">
    <source>
        <dbReference type="SAM" id="SignalP"/>
    </source>
</evidence>
<name>A0A9P7ZFB7_9HYPO</name>
<reference evidence="2" key="1">
    <citation type="journal article" date="2021" name="IMA Fungus">
        <title>Genomic characterization of three marine fungi, including Emericellopsis atlantica sp. nov. with signatures of a generalist lifestyle and marine biomass degradation.</title>
        <authorList>
            <person name="Hagestad O.C."/>
            <person name="Hou L."/>
            <person name="Andersen J.H."/>
            <person name="Hansen E.H."/>
            <person name="Altermark B."/>
            <person name="Li C."/>
            <person name="Kuhnert E."/>
            <person name="Cox R.J."/>
            <person name="Crous P.W."/>
            <person name="Spatafora J.W."/>
            <person name="Lail K."/>
            <person name="Amirebrahimi M."/>
            <person name="Lipzen A."/>
            <person name="Pangilinan J."/>
            <person name="Andreopoulos W."/>
            <person name="Hayes R.D."/>
            <person name="Ng V."/>
            <person name="Grigoriev I.V."/>
            <person name="Jackson S.A."/>
            <person name="Sutton T.D.S."/>
            <person name="Dobson A.D.W."/>
            <person name="Rama T."/>
        </authorList>
    </citation>
    <scope>NUCLEOTIDE SEQUENCE</scope>
    <source>
        <strain evidence="2">TS7</strain>
    </source>
</reference>
<keyword evidence="1" id="KW-0732">Signal</keyword>
<organism evidence="2 3">
    <name type="scientific">Emericellopsis atlantica</name>
    <dbReference type="NCBI Taxonomy" id="2614577"/>
    <lineage>
        <taxon>Eukaryota</taxon>
        <taxon>Fungi</taxon>
        <taxon>Dikarya</taxon>
        <taxon>Ascomycota</taxon>
        <taxon>Pezizomycotina</taxon>
        <taxon>Sordariomycetes</taxon>
        <taxon>Hypocreomycetidae</taxon>
        <taxon>Hypocreales</taxon>
        <taxon>Bionectriaceae</taxon>
        <taxon>Emericellopsis</taxon>
    </lineage>
</organism>